<keyword evidence="3" id="KW-1185">Reference proteome</keyword>
<feature type="domain" description="Metallo-beta-lactamase" evidence="1">
    <location>
        <begin position="31"/>
        <end position="221"/>
    </location>
</feature>
<dbReference type="SUPFAM" id="SSF56281">
    <property type="entry name" value="Metallo-hydrolase/oxidoreductase"/>
    <property type="match status" value="1"/>
</dbReference>
<gene>
    <name evidence="2" type="ORF">FJR03_05150</name>
</gene>
<evidence type="ECO:0000313" key="2">
    <source>
        <dbReference type="EMBL" id="QOP41161.1"/>
    </source>
</evidence>
<name>A0A7M1AUP1_9BACT</name>
<reference evidence="2 3" key="1">
    <citation type="submission" date="2019-06" db="EMBL/GenBank/DDBJ databases">
        <title>Sulfurimonas gotlandica sp. nov., a chemoautotrophic and psychrotolerant epsilonproteobacterium isolated from a pelagic redoxcline, and an emended description of the genus Sulfurimonas.</title>
        <authorList>
            <person name="Wang S."/>
            <person name="Jiang L."/>
            <person name="Shao Z."/>
        </authorList>
    </citation>
    <scope>NUCLEOTIDE SEQUENCE [LARGE SCALE GENOMIC DNA]</scope>
    <source>
        <strain evidence="2 3">B2</strain>
    </source>
</reference>
<dbReference type="Pfam" id="PF19583">
    <property type="entry name" value="ODP"/>
    <property type="match status" value="1"/>
</dbReference>
<dbReference type="InterPro" id="IPR001279">
    <property type="entry name" value="Metallo-B-lactamas"/>
</dbReference>
<protein>
    <submittedName>
        <fullName evidence="2">MBL fold metallo-hydrolase</fullName>
    </submittedName>
</protein>
<dbReference type="CDD" id="cd07709">
    <property type="entry name" value="flavodiiron_proteins_MBL-fold"/>
    <property type="match status" value="1"/>
</dbReference>
<accession>A0A7M1AUP1</accession>
<evidence type="ECO:0000313" key="3">
    <source>
        <dbReference type="Proteomes" id="UP000593910"/>
    </source>
</evidence>
<sequence>MENETILYDDGVHKCIMFSFDDEEQEESYLAVNQFLIIQNNSGILIDPGSQSAFNEMYDAVERHLGVDKLKYIFYSHQDPDVAGSIAEWSVASTAKIIISGLWSRFMSHYGLMDLERIMPLPDPGAKISFGDNYLQFVPAHFLHSPGNFTLYDSRSKILFSGDIGAAVMPVHDIYKEVHNFDKHLTLLEAFHKRYMAGNHFTKKWVHNVRKYDVDMIAPQHGAIFKGEDVEKFLTWFEGLQCGGDIM</sequence>
<keyword evidence="2" id="KW-0378">Hydrolase</keyword>
<organism evidence="2 3">
    <name type="scientific">Sulfurimonas marina</name>
    <dbReference type="NCBI Taxonomy" id="2590551"/>
    <lineage>
        <taxon>Bacteria</taxon>
        <taxon>Pseudomonadati</taxon>
        <taxon>Campylobacterota</taxon>
        <taxon>Epsilonproteobacteria</taxon>
        <taxon>Campylobacterales</taxon>
        <taxon>Sulfurimonadaceae</taxon>
        <taxon>Sulfurimonas</taxon>
    </lineage>
</organism>
<dbReference type="AlphaFoldDB" id="A0A7M1AUP1"/>
<dbReference type="KEGG" id="smax:FJR03_05150"/>
<dbReference type="InterPro" id="IPR036866">
    <property type="entry name" value="RibonucZ/Hydroxyglut_hydro"/>
</dbReference>
<evidence type="ECO:0000259" key="1">
    <source>
        <dbReference type="SMART" id="SM00849"/>
    </source>
</evidence>
<dbReference type="SMART" id="SM00849">
    <property type="entry name" value="Lactamase_B"/>
    <property type="match status" value="1"/>
</dbReference>
<proteinExistence type="predicted"/>
<dbReference type="Proteomes" id="UP000593910">
    <property type="component" value="Chromosome"/>
</dbReference>
<dbReference type="RefSeq" id="WP_193114580.1">
    <property type="nucleotide sequence ID" value="NZ_CP041165.1"/>
</dbReference>
<dbReference type="InterPro" id="IPR045761">
    <property type="entry name" value="ODP_dom"/>
</dbReference>
<dbReference type="PANTHER" id="PTHR43041">
    <property type="entry name" value="HYDROLASE, METALLO-BETA-LACTAMASE SUPERFAMILY"/>
    <property type="match status" value="1"/>
</dbReference>
<dbReference type="Gene3D" id="3.60.15.10">
    <property type="entry name" value="Ribonuclease Z/Hydroxyacylglutathione hydrolase-like"/>
    <property type="match status" value="1"/>
</dbReference>
<dbReference type="PANTHER" id="PTHR43041:SF1">
    <property type="entry name" value="METALLO-BETA-LACTAMASE DOMAIN-CONTAINING PROTEIN"/>
    <property type="match status" value="1"/>
</dbReference>
<dbReference type="GO" id="GO:0016787">
    <property type="term" value="F:hydrolase activity"/>
    <property type="evidence" value="ECO:0007669"/>
    <property type="project" value="UniProtKB-KW"/>
</dbReference>
<dbReference type="EMBL" id="CP041165">
    <property type="protein sequence ID" value="QOP41161.1"/>
    <property type="molecule type" value="Genomic_DNA"/>
</dbReference>